<accession>A0A158Q8T2</accession>
<dbReference type="PANTHER" id="PTHR47958">
    <property type="entry name" value="ATP-DEPENDENT RNA HELICASE DBP3"/>
    <property type="match status" value="1"/>
</dbReference>
<dbReference type="Proteomes" id="UP000050640">
    <property type="component" value="Unplaced"/>
</dbReference>
<name>A0A158Q8T2_9BILA</name>
<dbReference type="Pfam" id="PF00271">
    <property type="entry name" value="Helicase_C"/>
    <property type="match status" value="1"/>
</dbReference>
<evidence type="ECO:0000313" key="3">
    <source>
        <dbReference type="WBParaSite" id="EEL_0000865801-mRNA-1"/>
    </source>
</evidence>
<dbReference type="InterPro" id="IPR001650">
    <property type="entry name" value="Helicase_C-like"/>
</dbReference>
<reference evidence="3" key="1">
    <citation type="submission" date="2016-04" db="UniProtKB">
        <authorList>
            <consortium name="WormBaseParasite"/>
        </authorList>
    </citation>
    <scope>IDENTIFICATION</scope>
</reference>
<dbReference type="Gene3D" id="3.40.50.300">
    <property type="entry name" value="P-loop containing nucleotide triphosphate hydrolases"/>
    <property type="match status" value="2"/>
</dbReference>
<dbReference type="AlphaFoldDB" id="A0A158Q8T2"/>
<evidence type="ECO:0000259" key="1">
    <source>
        <dbReference type="Pfam" id="PF00271"/>
    </source>
</evidence>
<feature type="domain" description="Helicase C-terminal" evidence="1">
    <location>
        <begin position="172"/>
        <end position="268"/>
    </location>
</feature>
<protein>
    <submittedName>
        <fullName evidence="3">Helicase C-terminal domain-containing protein</fullName>
    </submittedName>
</protein>
<sequence length="315" mass="36011">MEIELRRQVLGYIEKNVSEVQVVIVVLTRELAFKVARQFNEDLDDRKCLPCVNDRRFDVQMEQISQQHFPIVVGTIGRVDALLYRNALKPMFIKEIFILDSTAMVNFPLKRSLERVLGFVQKHIHITMHLPPSTSIVRQIQNFNGNISCYSAHPDLIEANHFAVHVADEMRKMDTLCELCRMNTSAPILICCSMQGTIFANAKILRAQNLPVVTLASEMSSDDIRVAIDAFESCQVRIMVATGYVRGLIDLKTPMIIINYDLPKPDAYARRINFTGESWIAKQTVFISLIKMAERQKLSQLKEKLGLRWILVYPG</sequence>
<dbReference type="SUPFAM" id="SSF52540">
    <property type="entry name" value="P-loop containing nucleoside triphosphate hydrolases"/>
    <property type="match status" value="1"/>
</dbReference>
<evidence type="ECO:0000313" key="2">
    <source>
        <dbReference type="Proteomes" id="UP000050640"/>
    </source>
</evidence>
<dbReference type="WBParaSite" id="EEL_0000865801-mRNA-1">
    <property type="protein sequence ID" value="EEL_0000865801-mRNA-1"/>
    <property type="gene ID" value="EEL_0000865801"/>
</dbReference>
<dbReference type="InterPro" id="IPR027417">
    <property type="entry name" value="P-loop_NTPase"/>
</dbReference>
<keyword evidence="2" id="KW-1185">Reference proteome</keyword>
<organism evidence="2 3">
    <name type="scientific">Elaeophora elaphi</name>
    <dbReference type="NCBI Taxonomy" id="1147741"/>
    <lineage>
        <taxon>Eukaryota</taxon>
        <taxon>Metazoa</taxon>
        <taxon>Ecdysozoa</taxon>
        <taxon>Nematoda</taxon>
        <taxon>Chromadorea</taxon>
        <taxon>Rhabditida</taxon>
        <taxon>Spirurina</taxon>
        <taxon>Spiruromorpha</taxon>
        <taxon>Filarioidea</taxon>
        <taxon>Onchocercidae</taxon>
        <taxon>Elaeophora</taxon>
    </lineage>
</organism>
<dbReference type="STRING" id="1147741.A0A158Q8T2"/>
<proteinExistence type="predicted"/>